<dbReference type="SUPFAM" id="SSF81296">
    <property type="entry name" value="E set domains"/>
    <property type="match status" value="1"/>
</dbReference>
<gene>
    <name evidence="2" type="ORF">B1A_06909</name>
</gene>
<evidence type="ECO:0000259" key="1">
    <source>
        <dbReference type="Pfam" id="PF01833"/>
    </source>
</evidence>
<protein>
    <submittedName>
        <fullName evidence="2">Cell surface receptor IPT/TIG domain protein</fullName>
    </submittedName>
</protein>
<dbReference type="Gene3D" id="2.60.40.10">
    <property type="entry name" value="Immunoglobulins"/>
    <property type="match status" value="1"/>
</dbReference>
<feature type="domain" description="IPT/TIG" evidence="1">
    <location>
        <begin position="66"/>
        <end position="146"/>
    </location>
</feature>
<dbReference type="InterPro" id="IPR014756">
    <property type="entry name" value="Ig_E-set"/>
</dbReference>
<dbReference type="InterPro" id="IPR013783">
    <property type="entry name" value="Ig-like_fold"/>
</dbReference>
<evidence type="ECO:0000313" key="2">
    <source>
        <dbReference type="EMBL" id="EQD69452.1"/>
    </source>
</evidence>
<dbReference type="Pfam" id="PF01833">
    <property type="entry name" value="TIG"/>
    <property type="match status" value="1"/>
</dbReference>
<reference evidence="2" key="2">
    <citation type="journal article" date="2014" name="ISME J.">
        <title>Microbial stratification in low pH oxic and suboxic macroscopic growths along an acid mine drainage.</title>
        <authorList>
            <person name="Mendez-Garcia C."/>
            <person name="Mesa V."/>
            <person name="Sprenger R.R."/>
            <person name="Richter M."/>
            <person name="Diez M.S."/>
            <person name="Solano J."/>
            <person name="Bargiela R."/>
            <person name="Golyshina O.V."/>
            <person name="Manteca A."/>
            <person name="Ramos J.L."/>
            <person name="Gallego J.R."/>
            <person name="Llorente I."/>
            <person name="Martins Dos Santos V.A."/>
            <person name="Jensen O.N."/>
            <person name="Pelaez A.I."/>
            <person name="Sanchez J."/>
            <person name="Ferrer M."/>
        </authorList>
    </citation>
    <scope>NUCLEOTIDE SEQUENCE</scope>
</reference>
<feature type="non-terminal residue" evidence="2">
    <location>
        <position position="191"/>
    </location>
</feature>
<accession>T1BIH0</accession>
<comment type="caution">
    <text evidence="2">The sequence shown here is derived from an EMBL/GenBank/DDBJ whole genome shotgun (WGS) entry which is preliminary data.</text>
</comment>
<keyword evidence="2" id="KW-0675">Receptor</keyword>
<dbReference type="AlphaFoldDB" id="T1BIH0"/>
<sequence length="191" mass="18279">SYATGSGGSYTAALSSLSPGLHTLYAAALDGQEATLSSSGSFSSDSVPSSPFLGAIDAYTFFVGPPQVTELSTALGPNSGGTGVTISGQSLGVATSVYFGGASAQFAINPDGSLSAVSPPGTGTVEVSVYDGTTGSAYSAAAQFSYGSANGGGTASLTSVNGLATTIPAGSGGNTFVVQYTAPAGGLQNGQ</sequence>
<name>T1BIH0_9ZZZZ</name>
<dbReference type="InterPro" id="IPR002909">
    <property type="entry name" value="IPT_dom"/>
</dbReference>
<dbReference type="EMBL" id="AUZX01004994">
    <property type="protein sequence ID" value="EQD69452.1"/>
    <property type="molecule type" value="Genomic_DNA"/>
</dbReference>
<reference evidence="2" key="1">
    <citation type="submission" date="2013-08" db="EMBL/GenBank/DDBJ databases">
        <authorList>
            <person name="Mendez C."/>
            <person name="Richter M."/>
            <person name="Ferrer M."/>
            <person name="Sanchez J."/>
        </authorList>
    </citation>
    <scope>NUCLEOTIDE SEQUENCE</scope>
</reference>
<proteinExistence type="predicted"/>
<organism evidence="2">
    <name type="scientific">mine drainage metagenome</name>
    <dbReference type="NCBI Taxonomy" id="410659"/>
    <lineage>
        <taxon>unclassified sequences</taxon>
        <taxon>metagenomes</taxon>
        <taxon>ecological metagenomes</taxon>
    </lineage>
</organism>
<feature type="non-terminal residue" evidence="2">
    <location>
        <position position="1"/>
    </location>
</feature>